<keyword evidence="2" id="KW-1185">Reference proteome</keyword>
<evidence type="ECO:0000313" key="1">
    <source>
        <dbReference type="EMBL" id="OLP74462.1"/>
    </source>
</evidence>
<dbReference type="EMBL" id="LSRX01003691">
    <property type="protein sequence ID" value="OLP74462.1"/>
    <property type="molecule type" value="Genomic_DNA"/>
</dbReference>
<protein>
    <submittedName>
        <fullName evidence="1">Uncharacterized protein</fullName>
    </submittedName>
</protein>
<name>A0A1Q9BUX5_SYMMI</name>
<accession>A0A1Q9BUX5</accession>
<dbReference type="AlphaFoldDB" id="A0A1Q9BUX5"/>
<reference evidence="1 2" key="1">
    <citation type="submission" date="2016-02" db="EMBL/GenBank/DDBJ databases">
        <title>Genome analysis of coral dinoflagellate symbionts highlights evolutionary adaptations to a symbiotic lifestyle.</title>
        <authorList>
            <person name="Aranda M."/>
            <person name="Li Y."/>
            <person name="Liew Y.J."/>
            <person name="Baumgarten S."/>
            <person name="Simakov O."/>
            <person name="Wilson M."/>
            <person name="Piel J."/>
            <person name="Ashoor H."/>
            <person name="Bougouffa S."/>
            <person name="Bajic V.B."/>
            <person name="Ryu T."/>
            <person name="Ravasi T."/>
            <person name="Bayer T."/>
            <person name="Micklem G."/>
            <person name="Kim H."/>
            <person name="Bhak J."/>
            <person name="Lajeunesse T.C."/>
            <person name="Voolstra C.R."/>
        </authorList>
    </citation>
    <scope>NUCLEOTIDE SEQUENCE [LARGE SCALE GENOMIC DNA]</scope>
    <source>
        <strain evidence="1 2">CCMP2467</strain>
    </source>
</reference>
<sequence>MIVYMGGSGAIRRIRACKAPGSVVGVGERGSGSDAYGCLPRTLLEQAVERIPQIMSLKAMIRAVAEEATGPDGLDDMIENAYENAVGAEDNGSVET</sequence>
<comment type="caution">
    <text evidence="1">The sequence shown here is derived from an EMBL/GenBank/DDBJ whole genome shotgun (WGS) entry which is preliminary data.</text>
</comment>
<gene>
    <name evidence="1" type="ORF">AK812_SmicGene45992</name>
</gene>
<dbReference type="OrthoDB" id="411319at2759"/>
<organism evidence="1 2">
    <name type="scientific">Symbiodinium microadriaticum</name>
    <name type="common">Dinoflagellate</name>
    <name type="synonym">Zooxanthella microadriatica</name>
    <dbReference type="NCBI Taxonomy" id="2951"/>
    <lineage>
        <taxon>Eukaryota</taxon>
        <taxon>Sar</taxon>
        <taxon>Alveolata</taxon>
        <taxon>Dinophyceae</taxon>
        <taxon>Suessiales</taxon>
        <taxon>Symbiodiniaceae</taxon>
        <taxon>Symbiodinium</taxon>
    </lineage>
</organism>
<evidence type="ECO:0000313" key="2">
    <source>
        <dbReference type="Proteomes" id="UP000186817"/>
    </source>
</evidence>
<dbReference type="Proteomes" id="UP000186817">
    <property type="component" value="Unassembled WGS sequence"/>
</dbReference>
<proteinExistence type="predicted"/>